<dbReference type="InterPro" id="IPR006696">
    <property type="entry name" value="DUF423"/>
</dbReference>
<keyword evidence="1" id="KW-1133">Transmembrane helix</keyword>
<dbReference type="AlphaFoldDB" id="A0A2D2CWZ0"/>
<organism evidence="2 3">
    <name type="scientific">Methylosinus trichosporium (strain ATCC 35070 / NCIMB 11131 / UNIQEM 75 / OB3b)</name>
    <dbReference type="NCBI Taxonomy" id="595536"/>
    <lineage>
        <taxon>Bacteria</taxon>
        <taxon>Pseudomonadati</taxon>
        <taxon>Pseudomonadota</taxon>
        <taxon>Alphaproteobacteria</taxon>
        <taxon>Hyphomicrobiales</taxon>
        <taxon>Methylocystaceae</taxon>
        <taxon>Methylosinus</taxon>
    </lineage>
</organism>
<feature type="transmembrane region" description="Helical" evidence="1">
    <location>
        <begin position="97"/>
        <end position="122"/>
    </location>
</feature>
<proteinExistence type="predicted"/>
<gene>
    <name evidence="2" type="ORF">CQW49_04700</name>
</gene>
<evidence type="ECO:0000256" key="1">
    <source>
        <dbReference type="SAM" id="Phobius"/>
    </source>
</evidence>
<evidence type="ECO:0000313" key="3">
    <source>
        <dbReference type="Proteomes" id="UP000230709"/>
    </source>
</evidence>
<keyword evidence="1" id="KW-0472">Membrane</keyword>
<dbReference type="Pfam" id="PF04241">
    <property type="entry name" value="DUF423"/>
    <property type="match status" value="1"/>
</dbReference>
<dbReference type="KEGG" id="mtw:CQW49_04700"/>
<dbReference type="EMBL" id="CP023737">
    <property type="protein sequence ID" value="ATQ67268.1"/>
    <property type="molecule type" value="Genomic_DNA"/>
</dbReference>
<evidence type="ECO:0000313" key="2">
    <source>
        <dbReference type="EMBL" id="ATQ67268.1"/>
    </source>
</evidence>
<keyword evidence="3" id="KW-1185">Reference proteome</keyword>
<accession>A0A2D2CWZ0</accession>
<reference evidence="3" key="1">
    <citation type="submission" date="2017-10" db="EMBL/GenBank/DDBJ databases">
        <title>Completed PacBio SMRT sequence of Methylosinus trichosporium OB3b reveals presence of a third large plasmid.</title>
        <authorList>
            <person name="Charles T.C."/>
            <person name="Lynch M.D.J."/>
            <person name="Heil J.R."/>
            <person name="Cheng J."/>
        </authorList>
    </citation>
    <scope>NUCLEOTIDE SEQUENCE [LARGE SCALE GENOMIC DNA]</scope>
    <source>
        <strain evidence="3">OB3b</strain>
    </source>
</reference>
<protein>
    <submittedName>
        <fullName evidence="2">DUF423 domain-containing protein</fullName>
    </submittedName>
</protein>
<dbReference type="Proteomes" id="UP000230709">
    <property type="component" value="Chromosome"/>
</dbReference>
<name>A0A2D2CWZ0_METT3</name>
<keyword evidence="1" id="KW-0812">Transmembrane</keyword>
<feature type="transmembrane region" description="Helical" evidence="1">
    <location>
        <begin position="42"/>
        <end position="59"/>
    </location>
</feature>
<dbReference type="STRING" id="595536.GCA_000178815_04220"/>
<sequence length="128" mass="12925">MRRSMFIIVFVAALEGAAGVVAAAAAAHVEASPLLDTASRFLMIHAAAGLALAALAASVGSSLRWLLAATFAMQAGAALFSGDLAVRALAGTRLFPYAAPIGGSLLIASWAALAVFALVCALRARTDR</sequence>
<feature type="transmembrane region" description="Helical" evidence="1">
    <location>
        <begin position="66"/>
        <end position="85"/>
    </location>
</feature>